<comment type="caution">
    <text evidence="3">The sequence shown here is derived from an EMBL/GenBank/DDBJ whole genome shotgun (WGS) entry which is preliminary data.</text>
</comment>
<feature type="domain" description="Protein kinase" evidence="2">
    <location>
        <begin position="252"/>
        <end position="479"/>
    </location>
</feature>
<dbReference type="PROSITE" id="PS50011">
    <property type="entry name" value="PROTEIN_KINASE_DOM"/>
    <property type="match status" value="1"/>
</dbReference>
<proteinExistence type="predicted"/>
<name>A0A8H6XLL0_9AGAR</name>
<dbReference type="PROSITE" id="PS00108">
    <property type="entry name" value="PROTEIN_KINASE_ST"/>
    <property type="match status" value="1"/>
</dbReference>
<protein>
    <submittedName>
        <fullName evidence="3">Glycoside hydrolase family 76 protein</fullName>
    </submittedName>
</protein>
<dbReference type="AlphaFoldDB" id="A0A8H6XLL0"/>
<dbReference type="GO" id="GO:0005524">
    <property type="term" value="F:ATP binding"/>
    <property type="evidence" value="ECO:0007669"/>
    <property type="project" value="InterPro"/>
</dbReference>
<dbReference type="InterPro" id="IPR000719">
    <property type="entry name" value="Prot_kinase_dom"/>
</dbReference>
<keyword evidence="3" id="KW-0378">Hydrolase</keyword>
<dbReference type="SUPFAM" id="SSF56112">
    <property type="entry name" value="Protein kinase-like (PK-like)"/>
    <property type="match status" value="1"/>
</dbReference>
<dbReference type="Pfam" id="PF00069">
    <property type="entry name" value="Pkinase"/>
    <property type="match status" value="1"/>
</dbReference>
<evidence type="ECO:0000313" key="4">
    <source>
        <dbReference type="Proteomes" id="UP000620124"/>
    </source>
</evidence>
<evidence type="ECO:0000259" key="2">
    <source>
        <dbReference type="PROSITE" id="PS50011"/>
    </source>
</evidence>
<dbReference type="GO" id="GO:0004674">
    <property type="term" value="F:protein serine/threonine kinase activity"/>
    <property type="evidence" value="ECO:0007669"/>
    <property type="project" value="TreeGrafter"/>
</dbReference>
<gene>
    <name evidence="3" type="ORF">MVEN_01678000</name>
</gene>
<dbReference type="Gene3D" id="1.10.510.10">
    <property type="entry name" value="Transferase(Phosphotransferase) domain 1"/>
    <property type="match status" value="1"/>
</dbReference>
<keyword evidence="4" id="KW-1185">Reference proteome</keyword>
<sequence>MVDTDNFKFKREFKKLSQRMSDQLDRERGRSIEELSAPDFKRSPSTDLICQRTIERERTEARSQQTTQDIQRMQFTLTVDRSASTCTTITAAGANSTGARASTFTTMSVCANGGEHFGPAALVYPPPNLAPYMNYGEARAPNDTGYSSHDANRGVGASREVGGDRDDDTEIVSPTIGLSLDELSNSEEDLIGKYANEGVRRGAHTSTDSPRKSLHLGTRGRSSRKDSWTNCIPYDEEDGGASSGEETSFEDTSVPAILGRDLAGRVTQDDQYPFAGGGNSNLYRGKLTCTDGRKIRVAIKLIRLPDGGSGQMENILRRLKREVDVWSRLNHKNVLPFIGICEDIAPWPVLISPYYKFGHVGTYLKKRPSTNRRDLVTGVACGLQYLHAHDIVHGDLKVPNVLVDKRGAPCICDFGISKIVNHQGFTTASVGTVPYMAPELFSVLDGLVQEASSPTTTKSSDVYSFALLVLEANPDIGTT</sequence>
<dbReference type="SMART" id="SM00220">
    <property type="entry name" value="S_TKc"/>
    <property type="match status" value="1"/>
</dbReference>
<dbReference type="GO" id="GO:0016787">
    <property type="term" value="F:hydrolase activity"/>
    <property type="evidence" value="ECO:0007669"/>
    <property type="project" value="UniProtKB-KW"/>
</dbReference>
<feature type="region of interest" description="Disordered" evidence="1">
    <location>
        <begin position="17"/>
        <end position="44"/>
    </location>
</feature>
<feature type="region of interest" description="Disordered" evidence="1">
    <location>
        <begin position="143"/>
        <end position="170"/>
    </location>
</feature>
<dbReference type="Proteomes" id="UP000620124">
    <property type="component" value="Unassembled WGS sequence"/>
</dbReference>
<feature type="compositionally biased region" description="Basic and acidic residues" evidence="1">
    <location>
        <begin position="22"/>
        <end position="44"/>
    </location>
</feature>
<dbReference type="InterPro" id="IPR011009">
    <property type="entry name" value="Kinase-like_dom_sf"/>
</dbReference>
<dbReference type="InterPro" id="IPR008271">
    <property type="entry name" value="Ser/Thr_kinase_AS"/>
</dbReference>
<reference evidence="3" key="1">
    <citation type="submission" date="2020-05" db="EMBL/GenBank/DDBJ databases">
        <title>Mycena genomes resolve the evolution of fungal bioluminescence.</title>
        <authorList>
            <person name="Tsai I.J."/>
        </authorList>
    </citation>
    <scope>NUCLEOTIDE SEQUENCE</scope>
    <source>
        <strain evidence="3">CCC161011</strain>
    </source>
</reference>
<evidence type="ECO:0000313" key="3">
    <source>
        <dbReference type="EMBL" id="KAF7343893.1"/>
    </source>
</evidence>
<dbReference type="OrthoDB" id="5966500at2759"/>
<feature type="region of interest" description="Disordered" evidence="1">
    <location>
        <begin position="195"/>
        <end position="251"/>
    </location>
</feature>
<dbReference type="PANTHER" id="PTHR44329:SF214">
    <property type="entry name" value="PROTEIN KINASE DOMAIN-CONTAINING PROTEIN"/>
    <property type="match status" value="1"/>
</dbReference>
<dbReference type="PANTHER" id="PTHR44329">
    <property type="entry name" value="SERINE/THREONINE-PROTEIN KINASE TNNI3K-RELATED"/>
    <property type="match status" value="1"/>
</dbReference>
<organism evidence="3 4">
    <name type="scientific">Mycena venus</name>
    <dbReference type="NCBI Taxonomy" id="2733690"/>
    <lineage>
        <taxon>Eukaryota</taxon>
        <taxon>Fungi</taxon>
        <taxon>Dikarya</taxon>
        <taxon>Basidiomycota</taxon>
        <taxon>Agaricomycotina</taxon>
        <taxon>Agaricomycetes</taxon>
        <taxon>Agaricomycetidae</taxon>
        <taxon>Agaricales</taxon>
        <taxon>Marasmiineae</taxon>
        <taxon>Mycenaceae</taxon>
        <taxon>Mycena</taxon>
    </lineage>
</organism>
<accession>A0A8H6XLL0</accession>
<dbReference type="EMBL" id="JACAZI010000015">
    <property type="protein sequence ID" value="KAF7343893.1"/>
    <property type="molecule type" value="Genomic_DNA"/>
</dbReference>
<dbReference type="InterPro" id="IPR051681">
    <property type="entry name" value="Ser/Thr_Kinases-Pseudokinases"/>
</dbReference>
<evidence type="ECO:0000256" key="1">
    <source>
        <dbReference type="SAM" id="MobiDB-lite"/>
    </source>
</evidence>